<keyword evidence="2" id="KW-1185">Reference proteome</keyword>
<comment type="caution">
    <text evidence="1">The sequence shown here is derived from an EMBL/GenBank/DDBJ whole genome shotgun (WGS) entry which is preliminary data.</text>
</comment>
<reference evidence="1" key="1">
    <citation type="submission" date="2019-09" db="EMBL/GenBank/DDBJ databases">
        <authorList>
            <person name="Rodrigo-Torres L."/>
            <person name="Arahal R. D."/>
            <person name="Lucena T."/>
        </authorList>
    </citation>
    <scope>NUCLEOTIDE SEQUENCE</scope>
    <source>
        <strain evidence="1">ISS653</strain>
    </source>
</reference>
<dbReference type="Proteomes" id="UP000356253">
    <property type="component" value="Unassembled WGS sequence"/>
</dbReference>
<proteinExistence type="predicted"/>
<organism evidence="1 2">
    <name type="scientific">Mesonia oceanica</name>
    <dbReference type="NCBI Taxonomy" id="2687242"/>
    <lineage>
        <taxon>Bacteria</taxon>
        <taxon>Pseudomonadati</taxon>
        <taxon>Bacteroidota</taxon>
        <taxon>Flavobacteriia</taxon>
        <taxon>Flavobacteriales</taxon>
        <taxon>Flavobacteriaceae</taxon>
        <taxon>Mesonia</taxon>
    </lineage>
</organism>
<evidence type="ECO:0000313" key="2">
    <source>
        <dbReference type="Proteomes" id="UP000356253"/>
    </source>
</evidence>
<accession>A0AC61YAL2</accession>
<dbReference type="EMBL" id="CABVMM010000006">
    <property type="protein sequence ID" value="VVV00395.1"/>
    <property type="molecule type" value="Genomic_DNA"/>
</dbReference>
<protein>
    <submittedName>
        <fullName evidence="1">Uncharacterized protein</fullName>
    </submittedName>
</protein>
<gene>
    <name evidence="1" type="ORF">FVB9532_01665</name>
</gene>
<name>A0AC61YAL2_9FLAO</name>
<evidence type="ECO:0000313" key="1">
    <source>
        <dbReference type="EMBL" id="VVV00395.1"/>
    </source>
</evidence>
<sequence>MKNKFIYILFLLSSVLYSQNGRYEVVREYYGVEILFDKEAKSYSLDYQPENGNSIRINNLKFAKVISGVRFQVLTGNCEIKYYNSLLEEIKFEPLVICGFTTDFTPKYEITEKNGYFFIKKDTMEIIDFEKKIISKKIDSIKKNEIDNIYFSDNRNMINGLSGLSTTPIIIKNGRKGILENGKVKFYDNIEVIGGLVRLTKNDLKFYYKISKKPKYKELGEFEQNLAFFEKQDNKQGYIDKNGNEYYCSE</sequence>